<evidence type="ECO:0000256" key="8">
    <source>
        <dbReference type="ARBA" id="ARBA00022912"/>
    </source>
</evidence>
<dbReference type="FunFam" id="2.60.40.10:FF:000009">
    <property type="entry name" value="receptor-type tyrosine-protein phosphatase U isoform X1"/>
    <property type="match status" value="1"/>
</dbReference>
<dbReference type="FunFam" id="3.90.190.10:FF:000014">
    <property type="entry name" value="receptor-type tyrosine-protein phosphatase U isoform X2"/>
    <property type="match status" value="1"/>
</dbReference>
<dbReference type="InterPro" id="IPR003961">
    <property type="entry name" value="FN3_dom"/>
</dbReference>
<keyword evidence="6" id="KW-0677">Repeat</keyword>
<dbReference type="PROSITE" id="PS50055">
    <property type="entry name" value="TYR_PHOSPHATASE_PTP"/>
    <property type="match status" value="2"/>
</dbReference>
<feature type="domain" description="Tyrosine-protein phosphatase" evidence="16">
    <location>
        <begin position="1124"/>
        <end position="1387"/>
    </location>
</feature>
<dbReference type="CDD" id="cd00063">
    <property type="entry name" value="FN3"/>
    <property type="match status" value="1"/>
</dbReference>
<dbReference type="CDD" id="cd14632">
    <property type="entry name" value="R-PTPc-U-1"/>
    <property type="match status" value="1"/>
</dbReference>
<dbReference type="PRINTS" id="PR00700">
    <property type="entry name" value="PRTYPHPHTASE"/>
</dbReference>
<dbReference type="PANTHER" id="PTHR19134:SF207">
    <property type="entry name" value="RECEPTOR-TYPE TYROSINE-PROTEIN PHOSPHATASE U"/>
    <property type="match status" value="1"/>
</dbReference>
<comment type="similarity">
    <text evidence="2">Belongs to the protein-tyrosine phosphatase family. Receptor class 2B subfamily.</text>
</comment>
<dbReference type="InterPro" id="IPR036116">
    <property type="entry name" value="FN3_sf"/>
</dbReference>
<keyword evidence="4 15" id="KW-0812">Transmembrane</keyword>
<dbReference type="Gene3D" id="2.60.120.200">
    <property type="match status" value="1"/>
</dbReference>
<comment type="subcellular location">
    <subcellularLocation>
        <location evidence="1">Membrane</location>
        <topology evidence="1">Single-pass type I membrane protein</topology>
    </subcellularLocation>
</comment>
<dbReference type="SMART" id="SM00194">
    <property type="entry name" value="PTPc"/>
    <property type="match status" value="2"/>
</dbReference>
<evidence type="ECO:0000259" key="19">
    <source>
        <dbReference type="PROSITE" id="PS50853"/>
    </source>
</evidence>
<feature type="domain" description="Fibronectin type-III" evidence="19">
    <location>
        <begin position="451"/>
        <end position="552"/>
    </location>
</feature>
<dbReference type="Pfam" id="PF23144">
    <property type="entry name" value="Fn3_PTPRU"/>
    <property type="match status" value="1"/>
</dbReference>
<dbReference type="InterPro" id="IPR016130">
    <property type="entry name" value="Tyr_Pase_AS"/>
</dbReference>
<evidence type="ECO:0000259" key="16">
    <source>
        <dbReference type="PROSITE" id="PS50055"/>
    </source>
</evidence>
<keyword evidence="7" id="KW-0378">Hydrolase</keyword>
<evidence type="ECO:0000259" key="18">
    <source>
        <dbReference type="PROSITE" id="PS50060"/>
    </source>
</evidence>
<dbReference type="Proteomes" id="UP001228049">
    <property type="component" value="Unassembled WGS sequence"/>
</dbReference>
<dbReference type="Gene3D" id="3.90.190.10">
    <property type="entry name" value="Protein tyrosine phosphatase superfamily"/>
    <property type="match status" value="2"/>
</dbReference>
<dbReference type="SMART" id="SM00060">
    <property type="entry name" value="FN3"/>
    <property type="match status" value="3"/>
</dbReference>
<keyword evidence="21" id="KW-1185">Reference proteome</keyword>
<keyword evidence="12" id="KW-0675">Receptor</keyword>
<organism evidence="20 21">
    <name type="scientific">Dissostichus eleginoides</name>
    <name type="common">Patagonian toothfish</name>
    <name type="synonym">Dissostichus amissus</name>
    <dbReference type="NCBI Taxonomy" id="100907"/>
    <lineage>
        <taxon>Eukaryota</taxon>
        <taxon>Metazoa</taxon>
        <taxon>Chordata</taxon>
        <taxon>Craniata</taxon>
        <taxon>Vertebrata</taxon>
        <taxon>Euteleostomi</taxon>
        <taxon>Actinopterygii</taxon>
        <taxon>Neopterygii</taxon>
        <taxon>Teleostei</taxon>
        <taxon>Neoteleostei</taxon>
        <taxon>Acanthomorphata</taxon>
        <taxon>Eupercaria</taxon>
        <taxon>Perciformes</taxon>
        <taxon>Notothenioidei</taxon>
        <taxon>Nototheniidae</taxon>
        <taxon>Dissostichus</taxon>
    </lineage>
</organism>
<keyword evidence="5" id="KW-0732">Signal</keyword>
<dbReference type="SUPFAM" id="SSF49265">
    <property type="entry name" value="Fibronectin type III"/>
    <property type="match status" value="2"/>
</dbReference>
<feature type="domain" description="Tyrosine specific protein phosphatases" evidence="17">
    <location>
        <begin position="1303"/>
        <end position="1378"/>
    </location>
</feature>
<feature type="domain" description="Tyrosine-protein phosphatase" evidence="16">
    <location>
        <begin position="861"/>
        <end position="1092"/>
    </location>
</feature>
<evidence type="ECO:0000256" key="11">
    <source>
        <dbReference type="ARBA" id="ARBA00023157"/>
    </source>
</evidence>
<dbReference type="GO" id="GO:0016020">
    <property type="term" value="C:membrane"/>
    <property type="evidence" value="ECO:0007669"/>
    <property type="project" value="UniProtKB-SubCell"/>
</dbReference>
<dbReference type="InterPro" id="IPR013320">
    <property type="entry name" value="ConA-like_dom_sf"/>
</dbReference>
<dbReference type="PROSITE" id="PS00383">
    <property type="entry name" value="TYR_PHOSPHATASE_1"/>
    <property type="match status" value="2"/>
</dbReference>
<dbReference type="SUPFAM" id="SSF49899">
    <property type="entry name" value="Concanavalin A-like lectins/glucanases"/>
    <property type="match status" value="1"/>
</dbReference>
<evidence type="ECO:0000259" key="17">
    <source>
        <dbReference type="PROSITE" id="PS50056"/>
    </source>
</evidence>
<sequence length="1394" mass="156943">FFLTENRKTLEYKDNWLDYVRSYMLVNSSQHAVGHRAQLMLQTLSENDTHCVQFSYFLYSRDGHSPGGLRAYVRVNGGPLGSSVWNTSGSHAKQWHQVELAVSTFWPNEYQVLIEATVSRERRGYIAIDDIMVLNYPCYKAPHFSRLGDEEVNAGQNATFQCVASGRAAEAEKLLLESALLCEETQWGHFNNSISQAPESPALCGILPARPRPANRSRPLPLRHPVPRGSGVSNFAELVVKVPPSPIAPPQLLRAGSTYLIIQLNTNSILGDGPIIRKEIEYRASQSPWSEVHGVNMVTYKLWHLEPDTEYHISVLLTRPGEGGTGPPGPPLVSRTKCAEPMRALRGLTAADMQSRQLSLQWENLAFNLTRCHTYSVSLCYRYTTAGGGGGHNTTVRECLAVEHNASRFTLRDLPPYHGIHVRLSLANPEGKKEGREVTFQTEEDIPGGIAPESLTFTPLDDMIFLKWEEPVEPNGLITQYEISYQSIESSDPGINVPGPRRTVSKLKNETYHMFSNLHPGTTYLISVRARTIKGFGQTALTEITTNISAPTFDYGDMPSPLSETESTITVLLRPAQGRGAPVSTYQVVVEEEMVKKVKRELGLQECFPLPMSHGEAQARGTPHYYTAELPPSSIPEASPFTVGDNHTYNGYWNSPLDPRKSYLVYFQAMSNFRGESRINCIRIARKAACKDHRKALEVSQHSEEMGLILGVCAGGLVVLILLLGAVIIIIKKGKPVNMNKTPITYRQEKSHMGSMERSFTDQSTLQEDERMALSFMDAHTCGTRSDVRSSVNEASSLLGGSPRHQCGRKGSPYHTGQLHPAVRVADLLQHINQMKTAEGYGFKQEYESFFDGWDCTKKKDKTKGRHDTLSGYDRHRVKLHPLLGDPNSDYINANYIDGYHRSNHFIATQGPKQETLYDFWRMVWQENCFSIVMITKLVEVGRVKCSKYWPDDSEMYGDIKITLLKTETLAEYTVRTFALERRGYSTKHEVRQFHFTSWPEHGVPYHATGLLAFIRRVKASTPPDAGPVVVHCSVGAGRTGCYIVLDVMLDMAECEGVVDIYNCVKTLCSRRINMIQTEEQYIFIHDAILEACLCGETAILVNEFAVTYKEMLRVDSQSNSSQLREEFQTLNSVTPHLDVEECSIALLPRNREKNRSMDVLPPDRALAFLVTTEGESNNYINAALADSFHRQAAFIVTPHPLPGTTADFWRLVFDYGCTAVVMLNQLNQSNSAWPCVQYWPEPGLQQYGPMEVEFLSMSADEDVITRLFRVKNVTRLQEGQLVVCQFQFLRWSAYRDVPDSKKAFLNLLAQVHKWQRECGEGRTVVHCLNGGGRSGTLCASNILLEMIQYQNMVDIFYAVKTLRNCKPNMVESLDQYRFCYDLVLEYLDCFEGR</sequence>
<dbReference type="Gene3D" id="2.60.40.10">
    <property type="entry name" value="Immunoglobulins"/>
    <property type="match status" value="3"/>
</dbReference>
<dbReference type="EMBL" id="JASDAP010000010">
    <property type="protein sequence ID" value="KAK1896216.1"/>
    <property type="molecule type" value="Genomic_DNA"/>
</dbReference>
<dbReference type="CDD" id="cd06263">
    <property type="entry name" value="MAM"/>
    <property type="match status" value="1"/>
</dbReference>
<protein>
    <recommendedName>
        <fullName evidence="3">protein-tyrosine-phosphatase</fullName>
        <ecNumber evidence="3">3.1.3.48</ecNumber>
    </recommendedName>
</protein>
<evidence type="ECO:0000256" key="15">
    <source>
        <dbReference type="SAM" id="Phobius"/>
    </source>
</evidence>
<dbReference type="InterPro" id="IPR057598">
    <property type="entry name" value="Fn3_PTPRU"/>
</dbReference>
<evidence type="ECO:0000256" key="12">
    <source>
        <dbReference type="ARBA" id="ARBA00023170"/>
    </source>
</evidence>
<dbReference type="Pfam" id="PF00629">
    <property type="entry name" value="MAM"/>
    <property type="match status" value="1"/>
</dbReference>
<keyword evidence="11" id="KW-1015">Disulfide bond</keyword>
<dbReference type="Pfam" id="PF00102">
    <property type="entry name" value="Y_phosphatase"/>
    <property type="match status" value="2"/>
</dbReference>
<evidence type="ECO:0000313" key="21">
    <source>
        <dbReference type="Proteomes" id="UP001228049"/>
    </source>
</evidence>
<evidence type="ECO:0000256" key="9">
    <source>
        <dbReference type="ARBA" id="ARBA00022989"/>
    </source>
</evidence>
<dbReference type="InterPro" id="IPR000242">
    <property type="entry name" value="PTP_cat"/>
</dbReference>
<feature type="domain" description="MAM" evidence="18">
    <location>
        <begin position="23"/>
        <end position="140"/>
    </location>
</feature>
<evidence type="ECO:0000256" key="2">
    <source>
        <dbReference type="ARBA" id="ARBA00006396"/>
    </source>
</evidence>
<feature type="domain" description="Fibronectin type-III" evidence="19">
    <location>
        <begin position="344"/>
        <end position="445"/>
    </location>
</feature>
<dbReference type="SUPFAM" id="SSF52799">
    <property type="entry name" value="(Phosphotyrosine protein) phosphatases II"/>
    <property type="match status" value="2"/>
</dbReference>
<evidence type="ECO:0000256" key="3">
    <source>
        <dbReference type="ARBA" id="ARBA00013064"/>
    </source>
</evidence>
<dbReference type="InterPro" id="IPR000387">
    <property type="entry name" value="Tyr_Pase_dom"/>
</dbReference>
<evidence type="ECO:0000256" key="1">
    <source>
        <dbReference type="ARBA" id="ARBA00004479"/>
    </source>
</evidence>
<dbReference type="PROSITE" id="PS50056">
    <property type="entry name" value="TYR_PHOSPHATASE_2"/>
    <property type="match status" value="2"/>
</dbReference>
<dbReference type="PRINTS" id="PR00020">
    <property type="entry name" value="MAMDOMAIN"/>
</dbReference>
<feature type="non-terminal residue" evidence="20">
    <location>
        <position position="1"/>
    </location>
</feature>
<dbReference type="FunFam" id="2.60.40.10:FF:000048">
    <property type="entry name" value="receptor-type tyrosine-protein phosphatase U isoform X1"/>
    <property type="match status" value="1"/>
</dbReference>
<evidence type="ECO:0000256" key="13">
    <source>
        <dbReference type="ARBA" id="ARBA00023180"/>
    </source>
</evidence>
<dbReference type="InterPro" id="IPR029021">
    <property type="entry name" value="Prot-tyrosine_phosphatase-like"/>
</dbReference>
<dbReference type="FunFam" id="2.60.40.10:FF:000019">
    <property type="entry name" value="receptor-type tyrosine-protein phosphatase kappa isoform X2"/>
    <property type="match status" value="1"/>
</dbReference>
<name>A0AAD9C7G6_DISEL</name>
<evidence type="ECO:0000256" key="10">
    <source>
        <dbReference type="ARBA" id="ARBA00023136"/>
    </source>
</evidence>
<dbReference type="SMART" id="SM00404">
    <property type="entry name" value="PTPc_motif"/>
    <property type="match status" value="2"/>
</dbReference>
<evidence type="ECO:0000256" key="5">
    <source>
        <dbReference type="ARBA" id="ARBA00022729"/>
    </source>
</evidence>
<dbReference type="InterPro" id="IPR000998">
    <property type="entry name" value="MAM_dom"/>
</dbReference>
<accession>A0AAD9C7G6</accession>
<evidence type="ECO:0000313" key="20">
    <source>
        <dbReference type="EMBL" id="KAK1896216.1"/>
    </source>
</evidence>
<feature type="transmembrane region" description="Helical" evidence="15">
    <location>
        <begin position="708"/>
        <end position="731"/>
    </location>
</feature>
<dbReference type="FunFam" id="3.90.190.10:FF:000019">
    <property type="entry name" value="receptor-type tyrosine-protein phosphatase U isoform X1"/>
    <property type="match status" value="1"/>
</dbReference>
<dbReference type="PANTHER" id="PTHR19134">
    <property type="entry name" value="RECEPTOR-TYPE TYROSINE-PROTEIN PHOSPHATASE"/>
    <property type="match status" value="1"/>
</dbReference>
<dbReference type="InterPro" id="IPR050348">
    <property type="entry name" value="Protein-Tyr_Phosphatase"/>
</dbReference>
<dbReference type="InterPro" id="IPR013783">
    <property type="entry name" value="Ig-like_fold"/>
</dbReference>
<dbReference type="GO" id="GO:0004725">
    <property type="term" value="F:protein tyrosine phosphatase activity"/>
    <property type="evidence" value="ECO:0007669"/>
    <property type="project" value="UniProtKB-EC"/>
</dbReference>
<dbReference type="InterPro" id="IPR003595">
    <property type="entry name" value="Tyr_Pase_cat"/>
</dbReference>
<dbReference type="PROSITE" id="PS50060">
    <property type="entry name" value="MAM_2"/>
    <property type="match status" value="1"/>
</dbReference>
<evidence type="ECO:0000256" key="14">
    <source>
        <dbReference type="ARBA" id="ARBA00051722"/>
    </source>
</evidence>
<dbReference type="SMART" id="SM00137">
    <property type="entry name" value="MAM"/>
    <property type="match status" value="1"/>
</dbReference>
<proteinExistence type="inferred from homology"/>
<keyword evidence="10 15" id="KW-0472">Membrane</keyword>
<reference evidence="20" key="1">
    <citation type="submission" date="2023-04" db="EMBL/GenBank/DDBJ databases">
        <title>Chromosome-level genome of Chaenocephalus aceratus.</title>
        <authorList>
            <person name="Park H."/>
        </authorList>
    </citation>
    <scope>NUCLEOTIDE SEQUENCE</scope>
    <source>
        <strain evidence="20">DE</strain>
        <tissue evidence="20">Muscle</tissue>
    </source>
</reference>
<comment type="catalytic activity">
    <reaction evidence="14">
        <text>O-phospho-L-tyrosyl-[protein] + H2O = L-tyrosyl-[protein] + phosphate</text>
        <dbReference type="Rhea" id="RHEA:10684"/>
        <dbReference type="Rhea" id="RHEA-COMP:10136"/>
        <dbReference type="Rhea" id="RHEA-COMP:20101"/>
        <dbReference type="ChEBI" id="CHEBI:15377"/>
        <dbReference type="ChEBI" id="CHEBI:43474"/>
        <dbReference type="ChEBI" id="CHEBI:46858"/>
        <dbReference type="ChEBI" id="CHEBI:61978"/>
        <dbReference type="EC" id="3.1.3.48"/>
    </reaction>
</comment>
<keyword evidence="8" id="KW-0904">Protein phosphatase</keyword>
<keyword evidence="13" id="KW-0325">Glycoprotein</keyword>
<comment type="caution">
    <text evidence="20">The sequence shown here is derived from an EMBL/GenBank/DDBJ whole genome shotgun (WGS) entry which is preliminary data.</text>
</comment>
<evidence type="ECO:0000256" key="4">
    <source>
        <dbReference type="ARBA" id="ARBA00022692"/>
    </source>
</evidence>
<feature type="domain" description="Tyrosine specific protein phosphatases" evidence="17">
    <location>
        <begin position="1012"/>
        <end position="1083"/>
    </location>
</feature>
<dbReference type="PROSITE" id="PS50853">
    <property type="entry name" value="FN3"/>
    <property type="match status" value="3"/>
</dbReference>
<keyword evidence="9 15" id="KW-1133">Transmembrane helix</keyword>
<evidence type="ECO:0000256" key="6">
    <source>
        <dbReference type="ARBA" id="ARBA00022737"/>
    </source>
</evidence>
<dbReference type="Pfam" id="PF00041">
    <property type="entry name" value="fn3"/>
    <property type="match status" value="1"/>
</dbReference>
<dbReference type="EC" id="3.1.3.48" evidence="3"/>
<feature type="domain" description="Fibronectin type-III" evidence="19">
    <location>
        <begin position="246"/>
        <end position="341"/>
    </location>
</feature>
<gene>
    <name evidence="20" type="ORF">KUDE01_021663</name>
</gene>
<evidence type="ECO:0000256" key="7">
    <source>
        <dbReference type="ARBA" id="ARBA00022801"/>
    </source>
</evidence>